<proteinExistence type="predicted"/>
<dbReference type="Proteomes" id="UP000268014">
    <property type="component" value="Unassembled WGS sequence"/>
</dbReference>
<evidence type="ECO:0000313" key="1">
    <source>
        <dbReference type="EMBL" id="VDO81488.1"/>
    </source>
</evidence>
<dbReference type="EMBL" id="UZAF01021859">
    <property type="protein sequence ID" value="VDO81488.1"/>
    <property type="molecule type" value="Genomic_DNA"/>
</dbReference>
<dbReference type="WBParaSite" id="HPLM_0002011101-mRNA-1">
    <property type="protein sequence ID" value="HPLM_0002011101-mRNA-1"/>
    <property type="gene ID" value="HPLM_0002011101"/>
</dbReference>
<reference evidence="3" key="1">
    <citation type="submission" date="2017-02" db="UniProtKB">
        <authorList>
            <consortium name="WormBaseParasite"/>
        </authorList>
    </citation>
    <scope>IDENTIFICATION</scope>
</reference>
<keyword evidence="2" id="KW-1185">Reference proteome</keyword>
<reference evidence="1 2" key="2">
    <citation type="submission" date="2018-11" db="EMBL/GenBank/DDBJ databases">
        <authorList>
            <consortium name="Pathogen Informatics"/>
        </authorList>
    </citation>
    <scope>NUCLEOTIDE SEQUENCE [LARGE SCALE GENOMIC DNA]</scope>
    <source>
        <strain evidence="1 2">MHpl1</strain>
    </source>
</reference>
<gene>
    <name evidence="1" type="ORF">HPLM_LOCUS20103</name>
</gene>
<name>A0A0N4X6W9_HAEPC</name>
<organism evidence="3">
    <name type="scientific">Haemonchus placei</name>
    <name type="common">Barber's pole worm</name>
    <dbReference type="NCBI Taxonomy" id="6290"/>
    <lineage>
        <taxon>Eukaryota</taxon>
        <taxon>Metazoa</taxon>
        <taxon>Ecdysozoa</taxon>
        <taxon>Nematoda</taxon>
        <taxon>Chromadorea</taxon>
        <taxon>Rhabditida</taxon>
        <taxon>Rhabditina</taxon>
        <taxon>Rhabditomorpha</taxon>
        <taxon>Strongyloidea</taxon>
        <taxon>Trichostrongylidae</taxon>
        <taxon>Haemonchus</taxon>
    </lineage>
</organism>
<evidence type="ECO:0000313" key="3">
    <source>
        <dbReference type="WBParaSite" id="HPLM_0002011101-mRNA-1"/>
    </source>
</evidence>
<evidence type="ECO:0000313" key="2">
    <source>
        <dbReference type="Proteomes" id="UP000268014"/>
    </source>
</evidence>
<protein>
    <submittedName>
        <fullName evidence="1 3">Uncharacterized protein</fullName>
    </submittedName>
</protein>
<accession>A0A0N4X6W9</accession>
<sequence>MCTAPCIARNRSKIAVGVRSVTLSPSNDRRRSPTRRLPSIAAEEFAAIILIKIPSEPVRFASDKP</sequence>
<dbReference type="AlphaFoldDB" id="A0A0N4X6W9"/>